<gene>
    <name evidence="4" type="ORF">CHH64_04610</name>
</gene>
<proteinExistence type="predicted"/>
<feature type="domain" description="N-acetyltransferase" evidence="3">
    <location>
        <begin position="1"/>
        <end position="144"/>
    </location>
</feature>
<dbReference type="CDD" id="cd04301">
    <property type="entry name" value="NAT_SF"/>
    <property type="match status" value="1"/>
</dbReference>
<dbReference type="PANTHER" id="PTHR43877:SF2">
    <property type="entry name" value="AMINOALKYLPHOSPHONATE N-ACETYLTRANSFERASE-RELATED"/>
    <property type="match status" value="1"/>
</dbReference>
<evidence type="ECO:0000259" key="3">
    <source>
        <dbReference type="PROSITE" id="PS51186"/>
    </source>
</evidence>
<keyword evidence="1 4" id="KW-0808">Transferase</keyword>
<dbReference type="RefSeq" id="WP_095260569.1">
    <property type="nucleotide sequence ID" value="NZ_NPBV01000003.1"/>
</dbReference>
<dbReference type="Proteomes" id="UP000216013">
    <property type="component" value="Unassembled WGS sequence"/>
</dbReference>
<reference evidence="4 5" key="1">
    <citation type="submission" date="2017-07" db="EMBL/GenBank/DDBJ databases">
        <title>Isolation and whole genome analysis of endospore-forming bacteria from heroin.</title>
        <authorList>
            <person name="Kalinowski J."/>
            <person name="Ahrens B."/>
            <person name="Al-Dilaimi A."/>
            <person name="Winkler A."/>
            <person name="Wibberg D."/>
            <person name="Schleenbecker U."/>
            <person name="Ruckert C."/>
            <person name="Wolfel R."/>
            <person name="Grass G."/>
        </authorList>
    </citation>
    <scope>NUCLEOTIDE SEQUENCE [LARGE SCALE GENOMIC DNA]</scope>
    <source>
        <strain evidence="4 5">7528</strain>
    </source>
</reference>
<dbReference type="InterPro" id="IPR000182">
    <property type="entry name" value="GNAT_dom"/>
</dbReference>
<name>A0A268ACS5_9BACI</name>
<dbReference type="AlphaFoldDB" id="A0A268ACS5"/>
<sequence>MGIRKAKVEDWKQISLLLNQLDYPDTKPFLKGKIETLLMNPNEMLLVFEEDQSVIAVISMHFIPQLAVKGDFARISYLAVDKNIRSIGIGRKIEEYCTDLAIKRNCDRIEVHCHLRRKDAHRFYMRQGFTESPKYFIKMLSQSD</sequence>
<evidence type="ECO:0000256" key="1">
    <source>
        <dbReference type="ARBA" id="ARBA00022679"/>
    </source>
</evidence>
<protein>
    <submittedName>
        <fullName evidence="4">GNAT family N-acetyltransferase</fullName>
    </submittedName>
</protein>
<organism evidence="4 5">
    <name type="scientific">Terribacillus saccharophilus</name>
    <dbReference type="NCBI Taxonomy" id="361277"/>
    <lineage>
        <taxon>Bacteria</taxon>
        <taxon>Bacillati</taxon>
        <taxon>Bacillota</taxon>
        <taxon>Bacilli</taxon>
        <taxon>Bacillales</taxon>
        <taxon>Bacillaceae</taxon>
        <taxon>Terribacillus</taxon>
    </lineage>
</organism>
<evidence type="ECO:0000256" key="2">
    <source>
        <dbReference type="ARBA" id="ARBA00023315"/>
    </source>
</evidence>
<accession>A0A268ACS5</accession>
<dbReference type="SUPFAM" id="SSF55729">
    <property type="entry name" value="Acyl-CoA N-acyltransferases (Nat)"/>
    <property type="match status" value="1"/>
</dbReference>
<dbReference type="GO" id="GO:0016747">
    <property type="term" value="F:acyltransferase activity, transferring groups other than amino-acyl groups"/>
    <property type="evidence" value="ECO:0007669"/>
    <property type="project" value="InterPro"/>
</dbReference>
<keyword evidence="2" id="KW-0012">Acyltransferase</keyword>
<evidence type="ECO:0000313" key="5">
    <source>
        <dbReference type="Proteomes" id="UP000216013"/>
    </source>
</evidence>
<dbReference type="Gene3D" id="3.40.630.30">
    <property type="match status" value="1"/>
</dbReference>
<dbReference type="InterPro" id="IPR016181">
    <property type="entry name" value="Acyl_CoA_acyltransferase"/>
</dbReference>
<dbReference type="EMBL" id="NPBV01000003">
    <property type="protein sequence ID" value="PAD21934.1"/>
    <property type="molecule type" value="Genomic_DNA"/>
</dbReference>
<dbReference type="InterPro" id="IPR050832">
    <property type="entry name" value="Bact_Acetyltransf"/>
</dbReference>
<dbReference type="PROSITE" id="PS51186">
    <property type="entry name" value="GNAT"/>
    <property type="match status" value="1"/>
</dbReference>
<comment type="caution">
    <text evidence="4">The sequence shown here is derived from an EMBL/GenBank/DDBJ whole genome shotgun (WGS) entry which is preliminary data.</text>
</comment>
<dbReference type="Pfam" id="PF00583">
    <property type="entry name" value="Acetyltransf_1"/>
    <property type="match status" value="1"/>
</dbReference>
<evidence type="ECO:0000313" key="4">
    <source>
        <dbReference type="EMBL" id="PAD21934.1"/>
    </source>
</evidence>
<dbReference type="PANTHER" id="PTHR43877">
    <property type="entry name" value="AMINOALKYLPHOSPHONATE N-ACETYLTRANSFERASE-RELATED-RELATED"/>
    <property type="match status" value="1"/>
</dbReference>